<sequence>MSSAASTREYAPGRSLDLYGDPAAPVVLLWHGMQTDSRTAVRPLAERIAGHGFSVVAPDWDSHAADNGRSDLLASARFASEQPGAVDGLVVVGWSLGGAAAAGLAFGAADYRVRVAHTVCLAGAFMAANPLTGEPLTPGRAPGGQATMTLVHGSADDVIPVSVGRDFAVEAGGAGWLVQYIELAADHANIVGARHDAAADRYEPADDPASLAVAAEVASVVARSAPR</sequence>
<gene>
    <name evidence="2" type="ORF">NIIDNTM18_25840</name>
</gene>
<evidence type="ECO:0000313" key="3">
    <source>
        <dbReference type="Proteomes" id="UP000515734"/>
    </source>
</evidence>
<dbReference type="SUPFAM" id="SSF53474">
    <property type="entry name" value="alpha/beta-Hydrolases"/>
    <property type="match status" value="1"/>
</dbReference>
<dbReference type="AlphaFoldDB" id="A0A6S6P5I6"/>
<dbReference type="EMBL" id="AP023287">
    <property type="protein sequence ID" value="BCI53306.1"/>
    <property type="molecule type" value="Genomic_DNA"/>
</dbReference>
<feature type="domain" description="AB hydrolase-1" evidence="1">
    <location>
        <begin position="27"/>
        <end position="185"/>
    </location>
</feature>
<dbReference type="GO" id="GO:0003824">
    <property type="term" value="F:catalytic activity"/>
    <property type="evidence" value="ECO:0007669"/>
    <property type="project" value="UniProtKB-ARBA"/>
</dbReference>
<proteinExistence type="predicted"/>
<protein>
    <recommendedName>
        <fullName evidence="1">AB hydrolase-1 domain-containing protein</fullName>
    </recommendedName>
</protein>
<dbReference type="InterPro" id="IPR000073">
    <property type="entry name" value="AB_hydrolase_1"/>
</dbReference>
<evidence type="ECO:0000313" key="2">
    <source>
        <dbReference type="EMBL" id="BCI53306.1"/>
    </source>
</evidence>
<dbReference type="InterPro" id="IPR029058">
    <property type="entry name" value="AB_hydrolase_fold"/>
</dbReference>
<reference evidence="2 3" key="1">
    <citation type="submission" date="2020-07" db="EMBL/GenBank/DDBJ databases">
        <title>Complete genome sequence of Mycolicibacterium litorale like strain isolated from cardiac implantable electronic device infection.</title>
        <authorList>
            <person name="Fukano H."/>
            <person name="Miyama H."/>
            <person name="Hoshino Y."/>
        </authorList>
    </citation>
    <scope>NUCLEOTIDE SEQUENCE [LARGE SCALE GENOMIC DNA]</scope>
    <source>
        <strain evidence="2 3">NIIDNTM18</strain>
    </source>
</reference>
<accession>A0A6S6P5I6</accession>
<dbReference type="Proteomes" id="UP000515734">
    <property type="component" value="Chromosome"/>
</dbReference>
<name>A0A6S6P5I6_9MYCO</name>
<evidence type="ECO:0000259" key="1">
    <source>
        <dbReference type="Pfam" id="PF12697"/>
    </source>
</evidence>
<dbReference type="Gene3D" id="3.40.50.1820">
    <property type="entry name" value="alpha/beta hydrolase"/>
    <property type="match status" value="1"/>
</dbReference>
<dbReference type="RefSeq" id="WP_185296004.1">
    <property type="nucleotide sequence ID" value="NZ_AP023287.1"/>
</dbReference>
<organism evidence="2 3">
    <name type="scientific">Mycolicibacterium litorale</name>
    <dbReference type="NCBI Taxonomy" id="758802"/>
    <lineage>
        <taxon>Bacteria</taxon>
        <taxon>Bacillati</taxon>
        <taxon>Actinomycetota</taxon>
        <taxon>Actinomycetes</taxon>
        <taxon>Mycobacteriales</taxon>
        <taxon>Mycobacteriaceae</taxon>
        <taxon>Mycolicibacterium</taxon>
    </lineage>
</organism>
<dbReference type="Pfam" id="PF12697">
    <property type="entry name" value="Abhydrolase_6"/>
    <property type="match status" value="1"/>
</dbReference>